<protein>
    <submittedName>
        <fullName evidence="1">Uncharacterized protein</fullName>
    </submittedName>
</protein>
<evidence type="ECO:0000313" key="1">
    <source>
        <dbReference type="EMBL" id="SFS92479.1"/>
    </source>
</evidence>
<dbReference type="Proteomes" id="UP000199199">
    <property type="component" value="Unassembled WGS sequence"/>
</dbReference>
<dbReference type="AlphaFoldDB" id="A0A1I6TTA4"/>
<accession>A0A1I6TTA4</accession>
<organism evidence="1 2">
    <name type="scientific">Halostagnicola kamekurae</name>
    <dbReference type="NCBI Taxonomy" id="619731"/>
    <lineage>
        <taxon>Archaea</taxon>
        <taxon>Methanobacteriati</taxon>
        <taxon>Methanobacteriota</taxon>
        <taxon>Stenosarchaea group</taxon>
        <taxon>Halobacteria</taxon>
        <taxon>Halobacteriales</taxon>
        <taxon>Natrialbaceae</taxon>
        <taxon>Halostagnicola</taxon>
    </lineage>
</organism>
<reference evidence="2" key="1">
    <citation type="submission" date="2016-10" db="EMBL/GenBank/DDBJ databases">
        <authorList>
            <person name="Varghese N."/>
            <person name="Submissions S."/>
        </authorList>
    </citation>
    <scope>NUCLEOTIDE SEQUENCE [LARGE SCALE GENOMIC DNA]</scope>
    <source>
        <strain evidence="2">DSM 22427</strain>
    </source>
</reference>
<proteinExistence type="predicted"/>
<evidence type="ECO:0000313" key="2">
    <source>
        <dbReference type="Proteomes" id="UP000199199"/>
    </source>
</evidence>
<name>A0A1I6TTA4_9EURY</name>
<keyword evidence="2" id="KW-1185">Reference proteome</keyword>
<sequence>MYTLSLEEENVFSQKTVTIAERHTIVTLSTGGAGRVPRGRTETGDFLMTRIFDSRTTCPEAVHGCLPFDEDWRRHTSATAPGVRGGLWDEQAQNLPPQRGEDVKEAGDVAVEQDATQETVGQARESLKRSRIVDGVAGLTQQGHFVLYALLMLHEEGDTPIRARDVQINTKLSVVERQLTRSFRDGCVTISASSRCWGLRVVQSGTEVNRVVGTTSIS</sequence>
<gene>
    <name evidence="1" type="ORF">SAMN04488556_3416</name>
</gene>
<dbReference type="EMBL" id="FOZS01000003">
    <property type="protein sequence ID" value="SFS92479.1"/>
    <property type="molecule type" value="Genomic_DNA"/>
</dbReference>